<organism evidence="1 2">
    <name type="scientific">Saliterribacillus persicus</name>
    <dbReference type="NCBI Taxonomy" id="930114"/>
    <lineage>
        <taxon>Bacteria</taxon>
        <taxon>Bacillati</taxon>
        <taxon>Bacillota</taxon>
        <taxon>Bacilli</taxon>
        <taxon>Bacillales</taxon>
        <taxon>Bacillaceae</taxon>
        <taxon>Saliterribacillus</taxon>
    </lineage>
</organism>
<protein>
    <submittedName>
        <fullName evidence="1">Uncharacterized protein</fullName>
    </submittedName>
</protein>
<dbReference type="RefSeq" id="WP_245937426.1">
    <property type="nucleotide sequence ID" value="NZ_QPJJ01000006.1"/>
</dbReference>
<evidence type="ECO:0000313" key="2">
    <source>
        <dbReference type="Proteomes" id="UP000252585"/>
    </source>
</evidence>
<dbReference type="AlphaFoldDB" id="A0A368XTM2"/>
<reference evidence="1 2" key="1">
    <citation type="submission" date="2018-07" db="EMBL/GenBank/DDBJ databases">
        <title>Genomic Encyclopedia of Type Strains, Phase IV (KMG-IV): sequencing the most valuable type-strain genomes for metagenomic binning, comparative biology and taxonomic classification.</title>
        <authorList>
            <person name="Goeker M."/>
        </authorList>
    </citation>
    <scope>NUCLEOTIDE SEQUENCE [LARGE SCALE GENOMIC DNA]</scope>
    <source>
        <strain evidence="1 2">DSM 27696</strain>
    </source>
</reference>
<gene>
    <name evidence="1" type="ORF">DFR57_106240</name>
</gene>
<proteinExistence type="predicted"/>
<dbReference type="Proteomes" id="UP000252585">
    <property type="component" value="Unassembled WGS sequence"/>
</dbReference>
<dbReference type="EMBL" id="QPJJ01000006">
    <property type="protein sequence ID" value="RCW70839.1"/>
    <property type="molecule type" value="Genomic_DNA"/>
</dbReference>
<keyword evidence="2" id="KW-1185">Reference proteome</keyword>
<evidence type="ECO:0000313" key="1">
    <source>
        <dbReference type="EMBL" id="RCW70839.1"/>
    </source>
</evidence>
<comment type="caution">
    <text evidence="1">The sequence shown here is derived from an EMBL/GenBank/DDBJ whole genome shotgun (WGS) entry which is preliminary data.</text>
</comment>
<sequence length="84" mass="9409">MKKRVMCAIGASGIAAVTYYLMDDKKKEQVNQKVKSTVNQIKNMGKNDLPIEEAGHPEKDNLDNADMVAEGSQFGVNYYNKVRQ</sequence>
<name>A0A368XTM2_9BACI</name>
<accession>A0A368XTM2</accession>